<keyword evidence="7 10" id="KW-0010">Activator</keyword>
<dbReference type="GO" id="GO:0003713">
    <property type="term" value="F:transcription coactivator activity"/>
    <property type="evidence" value="ECO:0007669"/>
    <property type="project" value="UniProtKB-UniRule"/>
</dbReference>
<dbReference type="Gene3D" id="6.10.140.1270">
    <property type="match status" value="1"/>
</dbReference>
<dbReference type="GO" id="GO:0008270">
    <property type="term" value="F:zinc ion binding"/>
    <property type="evidence" value="ECO:0007669"/>
    <property type="project" value="UniProtKB-UniRule"/>
</dbReference>
<evidence type="ECO:0000256" key="4">
    <source>
        <dbReference type="ARBA" id="ARBA00022833"/>
    </source>
</evidence>
<dbReference type="GeneTree" id="ENSGT00940000158253"/>
<gene>
    <name evidence="10" type="primary">ATXN7L3</name>
</gene>
<accession>A0A8C4RBV0</accession>
<dbReference type="PANTHER" id="PTHR46367">
    <property type="entry name" value="ATAXIN-7-LIKE PROTEIN 3"/>
    <property type="match status" value="1"/>
</dbReference>
<keyword evidence="8 10" id="KW-0804">Transcription</keyword>
<proteinExistence type="inferred from homology"/>
<dbReference type="AlphaFoldDB" id="A0A8C4RBV0"/>
<reference evidence="13" key="1">
    <citation type="submission" date="2025-08" db="UniProtKB">
        <authorList>
            <consortium name="Ensembl"/>
        </authorList>
    </citation>
    <scope>IDENTIFICATION</scope>
</reference>
<keyword evidence="6 10" id="KW-0805">Transcription regulation</keyword>
<keyword evidence="14" id="KW-1185">Reference proteome</keyword>
<feature type="region of interest" description="Disordered" evidence="12">
    <location>
        <begin position="138"/>
        <end position="161"/>
    </location>
</feature>
<dbReference type="GO" id="GO:0006325">
    <property type="term" value="P:chromatin organization"/>
    <property type="evidence" value="ECO:0007669"/>
    <property type="project" value="UniProtKB-KW"/>
</dbReference>
<comment type="subcellular location">
    <subcellularLocation>
        <location evidence="1 10 11">Nucleus</location>
    </subcellularLocation>
</comment>
<dbReference type="PANTHER" id="PTHR46367:SF1">
    <property type="entry name" value="ATAXIN-7-LIKE PROTEIN 3"/>
    <property type="match status" value="1"/>
</dbReference>
<evidence type="ECO:0000256" key="2">
    <source>
        <dbReference type="ARBA" id="ARBA00022723"/>
    </source>
</evidence>
<evidence type="ECO:0000256" key="10">
    <source>
        <dbReference type="HAMAP-Rule" id="MF_03047"/>
    </source>
</evidence>
<keyword evidence="4 10" id="KW-0862">Zinc</keyword>
<evidence type="ECO:0000256" key="1">
    <source>
        <dbReference type="ARBA" id="ARBA00004123"/>
    </source>
</evidence>
<keyword evidence="9 10" id="KW-0539">Nucleus</keyword>
<protein>
    <recommendedName>
        <fullName evidence="10">Ataxin-7-like protein 3</fullName>
    </recommendedName>
    <alternativeName>
        <fullName evidence="10">SAGA-associated factor 11 homolog</fullName>
    </alternativeName>
</protein>
<reference evidence="13" key="2">
    <citation type="submission" date="2025-09" db="UniProtKB">
        <authorList>
            <consortium name="Ensembl"/>
        </authorList>
    </citation>
    <scope>IDENTIFICATION</scope>
</reference>
<evidence type="ECO:0000256" key="12">
    <source>
        <dbReference type="SAM" id="MobiDB-lite"/>
    </source>
</evidence>
<comment type="domain">
    <text evidence="10">The C-terminal SGF11-type zinc-finger domain forms part of the 'catalytic lobe' of the SAGA deubiquitination module.</text>
</comment>
<dbReference type="Proteomes" id="UP000694388">
    <property type="component" value="Unplaced"/>
</dbReference>
<sequence length="267" mass="30056">MASSRKSLGSSIHFLFPVMELTVLSGIFNTLQIGLTQDIFAELIDDVCLGLCFEVHRSAKCGFFFLDDMDAESMQEFEIVDKAGVDIFGQVYNQCKNRDCECPNCGRTIAAARFAPHLEKCLGMGRNSSRLANRRLANSNNSSLNKSESDPEDNDDINDNDWSYSSEKKGLSNLLFLCNDCRSHRCPQHTDDQRRSVRVFFLGPSGEVEDMGFQTNSSNSQRGKSVSDHPHIPSCYAPIVTTLRTKKHNLLNNLQQPRDSRQVRFDL</sequence>
<comment type="function">
    <text evidence="10 11">Component of the transcription regulatory histone acetylation (HAT) complex SAGA, a multiprotein complex that activates transcription by remodeling chromatin and mediating histone acetylation and deubiquitination. Within the SAGA complex, participates in a subcomplex that specifically deubiquitinates histone H2B. The SAGA complex is recruited to specific gene promoters by activators, where it is required for transcription.</text>
</comment>
<keyword evidence="3 10" id="KW-0863">Zinc-finger</keyword>
<dbReference type="FunFam" id="3.30.160.60:FF:000118">
    <property type="entry name" value="Ataxin-7-like protein 3"/>
    <property type="match status" value="1"/>
</dbReference>
<dbReference type="Pfam" id="PF08209">
    <property type="entry name" value="Sgf11"/>
    <property type="match status" value="1"/>
</dbReference>
<evidence type="ECO:0000256" key="9">
    <source>
        <dbReference type="ARBA" id="ARBA00023242"/>
    </source>
</evidence>
<dbReference type="InterPro" id="IPR051078">
    <property type="entry name" value="SGF11"/>
</dbReference>
<dbReference type="GO" id="GO:0000124">
    <property type="term" value="C:SAGA complex"/>
    <property type="evidence" value="ECO:0007669"/>
    <property type="project" value="UniProtKB-UniRule"/>
</dbReference>
<dbReference type="Ensembl" id="ENSEBUT00000027021.1">
    <property type="protein sequence ID" value="ENSEBUP00000026445.1"/>
    <property type="gene ID" value="ENSEBUG00000016286.1"/>
</dbReference>
<evidence type="ECO:0000313" key="14">
    <source>
        <dbReference type="Proteomes" id="UP000694388"/>
    </source>
</evidence>
<feature type="zinc finger region" description="SGF11-type" evidence="10">
    <location>
        <begin position="100"/>
        <end position="121"/>
    </location>
</feature>
<feature type="compositionally biased region" description="Acidic residues" evidence="12">
    <location>
        <begin position="150"/>
        <end position="159"/>
    </location>
</feature>
<evidence type="ECO:0000256" key="7">
    <source>
        <dbReference type="ARBA" id="ARBA00023159"/>
    </source>
</evidence>
<dbReference type="OMA" id="SIAMSCF"/>
<dbReference type="GO" id="GO:0071819">
    <property type="term" value="C:DUBm complex"/>
    <property type="evidence" value="ECO:0007669"/>
    <property type="project" value="UniProtKB-UniRule"/>
</dbReference>
<keyword evidence="5 10" id="KW-0156">Chromatin regulator</keyword>
<dbReference type="HAMAP" id="MF_03047">
    <property type="entry name" value="Sgf11"/>
    <property type="match status" value="1"/>
</dbReference>
<evidence type="ECO:0000256" key="11">
    <source>
        <dbReference type="RuleBase" id="RU261113"/>
    </source>
</evidence>
<comment type="domain">
    <text evidence="10">The long N-terminal helix forms part of the 'assembly lobe' of the SAGA deubiquitination module.</text>
</comment>
<evidence type="ECO:0000313" key="13">
    <source>
        <dbReference type="Ensembl" id="ENSEBUP00000026445.1"/>
    </source>
</evidence>
<comment type="similarity">
    <text evidence="10 11">Belongs to the SGF11 family.</text>
</comment>
<evidence type="ECO:0000256" key="8">
    <source>
        <dbReference type="ARBA" id="ARBA00023163"/>
    </source>
</evidence>
<evidence type="ECO:0000256" key="6">
    <source>
        <dbReference type="ARBA" id="ARBA00023015"/>
    </source>
</evidence>
<dbReference type="Gene3D" id="3.30.160.60">
    <property type="entry name" value="Classic Zinc Finger"/>
    <property type="match status" value="1"/>
</dbReference>
<keyword evidence="2 10" id="KW-0479">Metal-binding</keyword>
<organism evidence="13 14">
    <name type="scientific">Eptatretus burgeri</name>
    <name type="common">Inshore hagfish</name>
    <dbReference type="NCBI Taxonomy" id="7764"/>
    <lineage>
        <taxon>Eukaryota</taxon>
        <taxon>Metazoa</taxon>
        <taxon>Chordata</taxon>
        <taxon>Craniata</taxon>
        <taxon>Vertebrata</taxon>
        <taxon>Cyclostomata</taxon>
        <taxon>Myxini</taxon>
        <taxon>Myxiniformes</taxon>
        <taxon>Myxinidae</taxon>
        <taxon>Eptatretinae</taxon>
        <taxon>Eptatretus</taxon>
    </lineage>
</organism>
<evidence type="ECO:0000256" key="3">
    <source>
        <dbReference type="ARBA" id="ARBA00022771"/>
    </source>
</evidence>
<comment type="subunit">
    <text evidence="10">Component of some SAGA transcription coactivator-HAT complexes. Within the SAGA complex, participates to a subcomplex of SAGA called the DUB module (deubiquitination module).</text>
</comment>
<dbReference type="GO" id="GO:0006357">
    <property type="term" value="P:regulation of transcription by RNA polymerase II"/>
    <property type="evidence" value="ECO:0007669"/>
    <property type="project" value="TreeGrafter"/>
</dbReference>
<evidence type="ECO:0000256" key="5">
    <source>
        <dbReference type="ARBA" id="ARBA00022853"/>
    </source>
</evidence>
<dbReference type="InterPro" id="IPR013246">
    <property type="entry name" value="SAGA_su_Sgf11"/>
</dbReference>
<name>A0A8C4RBV0_EPTBU</name>